<reference evidence="1 2" key="1">
    <citation type="submission" date="2013-02" db="EMBL/GenBank/DDBJ databases">
        <authorList>
            <person name="Harkins D.M."/>
            <person name="Durkin A.S."/>
            <person name="Brinkac L.M."/>
            <person name="Haft D.H."/>
            <person name="Selengut J.D."/>
            <person name="Sanka R."/>
            <person name="DePew J."/>
            <person name="Purushe J."/>
            <person name="Haake D.A."/>
            <person name="Matsunaga J."/>
            <person name="Vinetz J.M."/>
            <person name="Sutton G.G."/>
            <person name="Nierman W.C."/>
            <person name="Fouts D.E."/>
        </authorList>
    </citation>
    <scope>NUCLEOTIDE SEQUENCE [LARGE SCALE GENOMIC DNA]</scope>
    <source>
        <strain evidence="1 2">Ecochallenge</strain>
    </source>
</reference>
<dbReference type="EMBL" id="AHMI02000345">
    <property type="protein sequence ID" value="EMY11879.1"/>
    <property type="molecule type" value="Genomic_DNA"/>
</dbReference>
<gene>
    <name evidence="1" type="ORF">LEP1GSC043_2964</name>
</gene>
<sequence length="44" mass="5106">MWELSFTGFCLNSDKLILRDSITCVIGYARKRFAELTALLKPFH</sequence>
<comment type="caution">
    <text evidence="1">The sequence shown here is derived from an EMBL/GenBank/DDBJ whole genome shotgun (WGS) entry which is preliminary data.</text>
</comment>
<dbReference type="Proteomes" id="UP000012249">
    <property type="component" value="Unassembled WGS sequence"/>
</dbReference>
<evidence type="ECO:0000313" key="1">
    <source>
        <dbReference type="EMBL" id="EMY11879.1"/>
    </source>
</evidence>
<protein>
    <submittedName>
        <fullName evidence="1">Uncharacterized protein</fullName>
    </submittedName>
</protein>
<proteinExistence type="predicted"/>
<accession>N1U1U1</accession>
<name>N1U1U1_9LEPT</name>
<organism evidence="1 2">
    <name type="scientific">Leptospira weilii str. Ecochallenge</name>
    <dbReference type="NCBI Taxonomy" id="1049986"/>
    <lineage>
        <taxon>Bacteria</taxon>
        <taxon>Pseudomonadati</taxon>
        <taxon>Spirochaetota</taxon>
        <taxon>Spirochaetia</taxon>
        <taxon>Leptospirales</taxon>
        <taxon>Leptospiraceae</taxon>
        <taxon>Leptospira</taxon>
    </lineage>
</organism>
<dbReference type="AlphaFoldDB" id="N1U1U1"/>
<evidence type="ECO:0000313" key="2">
    <source>
        <dbReference type="Proteomes" id="UP000012249"/>
    </source>
</evidence>